<accession>A0A9Q9APB3</accession>
<gene>
    <name evidence="6" type="ORF">Slin15195_G034140</name>
</gene>
<evidence type="ECO:0000256" key="1">
    <source>
        <dbReference type="ARBA" id="ARBA00005964"/>
    </source>
</evidence>
<keyword evidence="7" id="KW-1185">Reference proteome</keyword>
<dbReference type="Proteomes" id="UP001056384">
    <property type="component" value="Chromosome 2"/>
</dbReference>
<dbReference type="Pfam" id="PF00135">
    <property type="entry name" value="COesterase"/>
    <property type="match status" value="1"/>
</dbReference>
<dbReference type="GO" id="GO:0052689">
    <property type="term" value="F:carboxylic ester hydrolase activity"/>
    <property type="evidence" value="ECO:0007669"/>
    <property type="project" value="TreeGrafter"/>
</dbReference>
<dbReference type="InterPro" id="IPR050654">
    <property type="entry name" value="AChE-related_enzymes"/>
</dbReference>
<evidence type="ECO:0000313" key="7">
    <source>
        <dbReference type="Proteomes" id="UP001056384"/>
    </source>
</evidence>
<dbReference type="PANTHER" id="PTHR43918">
    <property type="entry name" value="ACETYLCHOLINESTERASE"/>
    <property type="match status" value="1"/>
</dbReference>
<dbReference type="EMBL" id="CP099419">
    <property type="protein sequence ID" value="USW50095.1"/>
    <property type="molecule type" value="Genomic_DNA"/>
</dbReference>
<comment type="similarity">
    <text evidence="1 3">Belongs to the type-B carboxylesterase/lipase family.</text>
</comment>
<dbReference type="AlphaFoldDB" id="A0A9Q9APB3"/>
<reference evidence="6" key="1">
    <citation type="submission" date="2022-06" db="EMBL/GenBank/DDBJ databases">
        <title>Complete genome sequences of two strains of the flax pathogen Septoria linicola.</title>
        <authorList>
            <person name="Lapalu N."/>
            <person name="Simon A."/>
            <person name="Demenou B."/>
            <person name="Paumier D."/>
            <person name="Guillot M.-P."/>
            <person name="Gout L."/>
            <person name="Valade R."/>
        </authorList>
    </citation>
    <scope>NUCLEOTIDE SEQUENCE</scope>
    <source>
        <strain evidence="6">SE15195</strain>
    </source>
</reference>
<keyword evidence="2 3" id="KW-0378">Hydrolase</keyword>
<feature type="region of interest" description="Disordered" evidence="4">
    <location>
        <begin position="84"/>
        <end position="105"/>
    </location>
</feature>
<dbReference type="EC" id="3.1.1.-" evidence="3"/>
<evidence type="ECO:0000313" key="6">
    <source>
        <dbReference type="EMBL" id="USW50095.1"/>
    </source>
</evidence>
<dbReference type="SUPFAM" id="SSF53474">
    <property type="entry name" value="alpha/beta-Hydrolases"/>
    <property type="match status" value="1"/>
</dbReference>
<dbReference type="Gene3D" id="3.40.50.1820">
    <property type="entry name" value="alpha/beta hydrolase"/>
    <property type="match status" value="1"/>
</dbReference>
<feature type="compositionally biased region" description="Polar residues" evidence="4">
    <location>
        <begin position="86"/>
        <end position="105"/>
    </location>
</feature>
<evidence type="ECO:0000256" key="4">
    <source>
        <dbReference type="SAM" id="MobiDB-lite"/>
    </source>
</evidence>
<keyword evidence="3" id="KW-0732">Signal</keyword>
<evidence type="ECO:0000259" key="5">
    <source>
        <dbReference type="Pfam" id="PF00135"/>
    </source>
</evidence>
<organism evidence="6 7">
    <name type="scientific">Septoria linicola</name>
    <dbReference type="NCBI Taxonomy" id="215465"/>
    <lineage>
        <taxon>Eukaryota</taxon>
        <taxon>Fungi</taxon>
        <taxon>Dikarya</taxon>
        <taxon>Ascomycota</taxon>
        <taxon>Pezizomycotina</taxon>
        <taxon>Dothideomycetes</taxon>
        <taxon>Dothideomycetidae</taxon>
        <taxon>Mycosphaerellales</taxon>
        <taxon>Mycosphaerellaceae</taxon>
        <taxon>Septoria</taxon>
    </lineage>
</organism>
<evidence type="ECO:0000256" key="3">
    <source>
        <dbReference type="RuleBase" id="RU361235"/>
    </source>
</evidence>
<name>A0A9Q9APB3_9PEZI</name>
<dbReference type="InterPro" id="IPR002018">
    <property type="entry name" value="CarbesteraseB"/>
</dbReference>
<protein>
    <recommendedName>
        <fullName evidence="3">Carboxylic ester hydrolase</fullName>
        <ecNumber evidence="3">3.1.1.-</ecNumber>
    </recommendedName>
</protein>
<proteinExistence type="inferred from homology"/>
<dbReference type="InterPro" id="IPR019826">
    <property type="entry name" value="Carboxylesterase_B_AS"/>
</dbReference>
<dbReference type="InterPro" id="IPR019819">
    <property type="entry name" value="Carboxylesterase_B_CS"/>
</dbReference>
<feature type="chain" id="PRO_5040529154" description="Carboxylic ester hydrolase" evidence="3">
    <location>
        <begin position="21"/>
        <end position="669"/>
    </location>
</feature>
<dbReference type="PANTHER" id="PTHR43918:SF4">
    <property type="entry name" value="CARBOXYLIC ESTER HYDROLASE"/>
    <property type="match status" value="1"/>
</dbReference>
<dbReference type="PROSITE" id="PS00941">
    <property type="entry name" value="CARBOXYLESTERASE_B_2"/>
    <property type="match status" value="1"/>
</dbReference>
<sequence length="669" mass="70336">MAKLSLSYYLFLLSATTAHAARQSNGILTDLREKSETGSCTEDGVIMCKGSNSFGQCNRGSVIWMPTAAGTCCKEGKIDYCKDTESSTPSDSPATQTTSPSVSSCYNGGGPTVTLEVGVVEGTTTSLPAATAAVNKYLGIPFADPPTRFAPPKRAQAAGQKINATAFKPACIQQFAGSDLVAGFTKAVFNNPGGVPPEESEDCLYLNVYAPSTPAPCDGRAVLFWLYGGSLQFGNAGQPFYDGSSFAAYEDVIVVTVNYRTNVFGFATSPELPITEQNLGFLDQRAALDWVQREIHLFGGSPDKVTIFGESAGGWSVDALLTSYNKGDQVPFRGAILESGQISFNAQPRPSTYPQWDQLATALNCSTSYGSNLECIRAANATVIKSIIEKQSLEFNPTFDNKTFFVNAAQRRADGVIPSIPVLGGTNSQEGRIFNVAQNSSTAFLEQITANTSSLIDAISNAYPLSGFDSGPTPYDQLSQIFTEYVFQCTAGLWANASAAAGIPTWQYYYNASFSNTQPVPGIQALGAYHSSEIPLVFGTYPRVNVTVQEYALSAAIQGAWARFAKNPAGGPGWNPVGSGSPDQVLGAARGIGPAGAISVDGGIYLGANETTVGNLNMAVLGTRGDVLGSGVTVIDSEEVNYRCGLFAPTYSAVAAMDRATAAGLTGGM</sequence>
<evidence type="ECO:0000256" key="2">
    <source>
        <dbReference type="ARBA" id="ARBA00022801"/>
    </source>
</evidence>
<dbReference type="PROSITE" id="PS00122">
    <property type="entry name" value="CARBOXYLESTERASE_B_1"/>
    <property type="match status" value="1"/>
</dbReference>
<feature type="domain" description="Carboxylesterase type B" evidence="5">
    <location>
        <begin position="111"/>
        <end position="583"/>
    </location>
</feature>
<feature type="signal peptide" evidence="3">
    <location>
        <begin position="1"/>
        <end position="20"/>
    </location>
</feature>
<dbReference type="InterPro" id="IPR029058">
    <property type="entry name" value="AB_hydrolase_fold"/>
</dbReference>